<dbReference type="OrthoDB" id="5416037at2759"/>
<keyword evidence="2" id="KW-0472">Membrane</keyword>
<evidence type="ECO:0000256" key="1">
    <source>
        <dbReference type="SAM" id="MobiDB-lite"/>
    </source>
</evidence>
<feature type="region of interest" description="Disordered" evidence="1">
    <location>
        <begin position="513"/>
        <end position="542"/>
    </location>
</feature>
<feature type="compositionally biased region" description="Low complexity" evidence="1">
    <location>
        <begin position="222"/>
        <end position="240"/>
    </location>
</feature>
<feature type="compositionally biased region" description="Low complexity" evidence="1">
    <location>
        <begin position="526"/>
        <end position="536"/>
    </location>
</feature>
<organism evidence="4 5">
    <name type="scientific">Plectosphaerella plurivora</name>
    <dbReference type="NCBI Taxonomy" id="936078"/>
    <lineage>
        <taxon>Eukaryota</taxon>
        <taxon>Fungi</taxon>
        <taxon>Dikarya</taxon>
        <taxon>Ascomycota</taxon>
        <taxon>Pezizomycotina</taxon>
        <taxon>Sordariomycetes</taxon>
        <taxon>Hypocreomycetidae</taxon>
        <taxon>Glomerellales</taxon>
        <taxon>Plectosphaerellaceae</taxon>
        <taxon>Plectosphaerella</taxon>
    </lineage>
</organism>
<feature type="transmembrane region" description="Helical" evidence="2">
    <location>
        <begin position="578"/>
        <end position="597"/>
    </location>
</feature>
<comment type="caution">
    <text evidence="4">The sequence shown here is derived from an EMBL/GenBank/DDBJ whole genome shotgun (WGS) entry which is preliminary data.</text>
</comment>
<evidence type="ECO:0000256" key="2">
    <source>
        <dbReference type="SAM" id="Phobius"/>
    </source>
</evidence>
<feature type="transmembrane region" description="Helical" evidence="2">
    <location>
        <begin position="549"/>
        <end position="571"/>
    </location>
</feature>
<evidence type="ECO:0000313" key="4">
    <source>
        <dbReference type="EMBL" id="KAH6668132.1"/>
    </source>
</evidence>
<gene>
    <name evidence="4" type="ORF">F5X68DRAFT_53396</name>
</gene>
<feature type="compositionally biased region" description="Basic and acidic residues" evidence="1">
    <location>
        <begin position="253"/>
        <end position="271"/>
    </location>
</feature>
<feature type="region of interest" description="Disordered" evidence="1">
    <location>
        <begin position="1"/>
        <end position="331"/>
    </location>
</feature>
<reference evidence="4" key="1">
    <citation type="journal article" date="2021" name="Nat. Commun.">
        <title>Genetic determinants of endophytism in the Arabidopsis root mycobiome.</title>
        <authorList>
            <person name="Mesny F."/>
            <person name="Miyauchi S."/>
            <person name="Thiergart T."/>
            <person name="Pickel B."/>
            <person name="Atanasova L."/>
            <person name="Karlsson M."/>
            <person name="Huettel B."/>
            <person name="Barry K.W."/>
            <person name="Haridas S."/>
            <person name="Chen C."/>
            <person name="Bauer D."/>
            <person name="Andreopoulos W."/>
            <person name="Pangilinan J."/>
            <person name="LaButti K."/>
            <person name="Riley R."/>
            <person name="Lipzen A."/>
            <person name="Clum A."/>
            <person name="Drula E."/>
            <person name="Henrissat B."/>
            <person name="Kohler A."/>
            <person name="Grigoriev I.V."/>
            <person name="Martin F.M."/>
            <person name="Hacquard S."/>
        </authorList>
    </citation>
    <scope>NUCLEOTIDE SEQUENCE</scope>
    <source>
        <strain evidence="4">MPI-SDFR-AT-0117</strain>
    </source>
</reference>
<keyword evidence="2" id="KW-1133">Transmembrane helix</keyword>
<feature type="compositionally biased region" description="Basic and acidic residues" evidence="1">
    <location>
        <begin position="144"/>
        <end position="168"/>
    </location>
</feature>
<proteinExistence type="predicted"/>
<feature type="compositionally biased region" description="Low complexity" evidence="1">
    <location>
        <begin position="119"/>
        <end position="136"/>
    </location>
</feature>
<keyword evidence="5" id="KW-1185">Reference proteome</keyword>
<feature type="region of interest" description="Disordered" evidence="1">
    <location>
        <begin position="388"/>
        <end position="412"/>
    </location>
</feature>
<dbReference type="Proteomes" id="UP000770015">
    <property type="component" value="Unassembled WGS sequence"/>
</dbReference>
<dbReference type="InterPro" id="IPR046529">
    <property type="entry name" value="DUF6594"/>
</dbReference>
<keyword evidence="2" id="KW-0812">Transmembrane</keyword>
<protein>
    <recommendedName>
        <fullName evidence="3">DUF6594 domain-containing protein</fullName>
    </recommendedName>
</protein>
<feature type="compositionally biased region" description="Basic and acidic residues" evidence="1">
    <location>
        <begin position="82"/>
        <end position="105"/>
    </location>
</feature>
<sequence length="631" mass="68706">MPPSYQAPSVESVVGEPLDLEQDHHTPPSTATKEDFPLSKAHEAPTHEPLTTNDDTSNDEAPDETHVETDSTAMVLSPPLIEDPHDEPSIPDHRVPRELRTDYGDVIRAPSPSVVSDISGLTSRSAGSSGSGSTVTRRAHAGRRGGERHRNGDRPHTDTIPEHHHGETTPRPLQAPWHEPAYSDVGRHQVPPPHFLEQQQQHHQQTRGWTLANAPGHRHSTTRSVSSAGSSSLGSTPFSTLGHATDGSLSSPDRSEPADSPESRYAYRDQHPYSGPAHAPQHSIDPFQFIEHPFPNGPGPHQQQLSAPPHLAQQPSPGFHEHFQHPRPDNLPPRTGYEQLASWLSVNESGSPAIQPMYRRFEILNHRLLLHLQDELMELEEELRRLDAADSQNRHAPGGFHPASRRKEAMGGGPAGELYFRKTEVFNMIGFKMEKYNQLLSSFGETQSLQSPDPADVDAYRDYLITHGPIVQTETHFLDAEEDLVSLSRACPANDFNSENLPTPMPRRAITFPPTPTSPVSEAGSRVGQRQRGRGPVPRKRDEVKPLGALPLLAGGLAASFFLPIMAFVLIPAFVGRLAVVFLMTVVTGVALLQTGALRHLNGPGASGGATDVVVCAGVYGAVMAVLAVLL</sequence>
<dbReference type="PANTHER" id="PTHR34502:SF6">
    <property type="entry name" value="DUF6594 DOMAIN-CONTAINING PROTEIN"/>
    <property type="match status" value="1"/>
</dbReference>
<dbReference type="EMBL" id="JAGSXJ010000034">
    <property type="protein sequence ID" value="KAH6668132.1"/>
    <property type="molecule type" value="Genomic_DNA"/>
</dbReference>
<feature type="compositionally biased region" description="Basic and acidic residues" evidence="1">
    <location>
        <begin position="21"/>
        <end position="46"/>
    </location>
</feature>
<dbReference type="Pfam" id="PF20237">
    <property type="entry name" value="DUF6594"/>
    <property type="match status" value="1"/>
</dbReference>
<feature type="transmembrane region" description="Helical" evidence="2">
    <location>
        <begin position="609"/>
        <end position="630"/>
    </location>
</feature>
<feature type="domain" description="DUF6594" evidence="3">
    <location>
        <begin position="337"/>
        <end position="624"/>
    </location>
</feature>
<name>A0A9P9A5M3_9PEZI</name>
<accession>A0A9P9A5M3</accession>
<dbReference type="AlphaFoldDB" id="A0A9P9A5M3"/>
<dbReference type="PANTHER" id="PTHR34502">
    <property type="entry name" value="DUF6594 DOMAIN-CONTAINING PROTEIN-RELATED"/>
    <property type="match status" value="1"/>
</dbReference>
<feature type="compositionally biased region" description="Basic and acidic residues" evidence="1">
    <location>
        <begin position="319"/>
        <end position="328"/>
    </location>
</feature>
<evidence type="ECO:0000259" key="3">
    <source>
        <dbReference type="Pfam" id="PF20237"/>
    </source>
</evidence>
<evidence type="ECO:0000313" key="5">
    <source>
        <dbReference type="Proteomes" id="UP000770015"/>
    </source>
</evidence>